<name>A0A4R6KDN6_9ACTN</name>
<keyword evidence="3" id="KW-1185">Reference proteome</keyword>
<reference evidence="2 3" key="1">
    <citation type="submission" date="2019-03" db="EMBL/GenBank/DDBJ databases">
        <title>Genomic Encyclopedia of Type Strains, Phase III (KMG-III): the genomes of soil and plant-associated and newly described type strains.</title>
        <authorList>
            <person name="Whitman W."/>
        </authorList>
    </citation>
    <scope>NUCLEOTIDE SEQUENCE [LARGE SCALE GENOMIC DNA]</scope>
    <source>
        <strain evidence="2 3">VKM Ac-2527</strain>
    </source>
</reference>
<proteinExistence type="predicted"/>
<dbReference type="Proteomes" id="UP000295388">
    <property type="component" value="Unassembled WGS sequence"/>
</dbReference>
<organism evidence="2 3">
    <name type="scientific">Kribbella caucasensis</name>
    <dbReference type="NCBI Taxonomy" id="2512215"/>
    <lineage>
        <taxon>Bacteria</taxon>
        <taxon>Bacillati</taxon>
        <taxon>Actinomycetota</taxon>
        <taxon>Actinomycetes</taxon>
        <taxon>Propionibacteriales</taxon>
        <taxon>Kribbellaceae</taxon>
        <taxon>Kribbella</taxon>
    </lineage>
</organism>
<accession>A0A4R6KDN6</accession>
<feature type="domain" description="DUF4037" evidence="1">
    <location>
        <begin position="121"/>
        <end position="218"/>
    </location>
</feature>
<dbReference type="RefSeq" id="WP_133801003.1">
    <property type="nucleotide sequence ID" value="NZ_SNWQ01000007.1"/>
</dbReference>
<gene>
    <name evidence="2" type="ORF">EV643_107221</name>
</gene>
<dbReference type="InterPro" id="IPR025117">
    <property type="entry name" value="DUF4037"/>
</dbReference>
<protein>
    <submittedName>
        <fullName evidence="2">Uncharacterized protein DUF4037</fullName>
    </submittedName>
</protein>
<evidence type="ECO:0000313" key="3">
    <source>
        <dbReference type="Proteomes" id="UP000295388"/>
    </source>
</evidence>
<comment type="caution">
    <text evidence="2">The sequence shown here is derived from an EMBL/GenBank/DDBJ whole genome shotgun (WGS) entry which is preliminary data.</text>
</comment>
<evidence type="ECO:0000259" key="1">
    <source>
        <dbReference type="Pfam" id="PF13228"/>
    </source>
</evidence>
<dbReference type="AlphaFoldDB" id="A0A4R6KDN6"/>
<dbReference type="EMBL" id="SNWQ01000007">
    <property type="protein sequence ID" value="TDO48591.1"/>
    <property type="molecule type" value="Genomic_DNA"/>
</dbReference>
<dbReference type="Pfam" id="PF13228">
    <property type="entry name" value="DUF4037"/>
    <property type="match status" value="1"/>
</dbReference>
<evidence type="ECO:0000313" key="2">
    <source>
        <dbReference type="EMBL" id="TDO48591.1"/>
    </source>
</evidence>
<dbReference type="OrthoDB" id="3030at2"/>
<sequence>MSGFVSGLELSRRFYTEAVRPVLEASYPGLPYSAALLGRGSEVLGFDDEMSGDHNWEPRVLLFLRKEDQTRHGDAMADVLRREVPDRFADRQTEYGIHTIRGFLLEQLDFDIEGEITPRDWFTFPEQNLRMITAGAVFHDEIGLQSVRDRFAYYPRDVWLYLMIAAWWRVHPEINLVGRTGFVGDELGSELIGSQLVQDLMRLCFLMERQYAPFSKWFGTAFSRLSCGAELVPILRAVQRAESWLEREEALMAAYEAVAAIHNGLGITPPVATEVEQMWGRPFKVLWGDFPGALAAQIQDPVVQRIAERWPIGGIDQIRNVLWAARDRRQLIALFDQ</sequence>